<keyword evidence="2" id="KW-1185">Reference proteome</keyword>
<dbReference type="Pfam" id="PF04364">
    <property type="entry name" value="DNA_pol3_chi"/>
    <property type="match status" value="1"/>
</dbReference>
<dbReference type="EMBL" id="UGOD01000001">
    <property type="protein sequence ID" value="STX51980.1"/>
    <property type="molecule type" value="Genomic_DNA"/>
</dbReference>
<dbReference type="GO" id="GO:0003677">
    <property type="term" value="F:DNA binding"/>
    <property type="evidence" value="ECO:0007669"/>
    <property type="project" value="InterPro"/>
</dbReference>
<dbReference type="GO" id="GO:0003887">
    <property type="term" value="F:DNA-directed DNA polymerase activity"/>
    <property type="evidence" value="ECO:0007669"/>
    <property type="project" value="UniProtKB-EC"/>
</dbReference>
<dbReference type="GO" id="GO:0032298">
    <property type="term" value="P:positive regulation of DNA-templated DNA replication initiation"/>
    <property type="evidence" value="ECO:0007669"/>
    <property type="project" value="TreeGrafter"/>
</dbReference>
<reference evidence="1 2" key="1">
    <citation type="submission" date="2018-06" db="EMBL/GenBank/DDBJ databases">
        <authorList>
            <consortium name="Pathogen Informatics"/>
            <person name="Doyle S."/>
        </authorList>
    </citation>
    <scope>NUCLEOTIDE SEQUENCE [LARGE SCALE GENOMIC DNA]</scope>
    <source>
        <strain evidence="1 2">NCTC13316</strain>
    </source>
</reference>
<keyword evidence="1" id="KW-0548">Nucleotidyltransferase</keyword>
<dbReference type="OrthoDB" id="5297568at2"/>
<dbReference type="Gene3D" id="3.40.50.10110">
    <property type="entry name" value="DNA polymerase III subunit chi"/>
    <property type="match status" value="1"/>
</dbReference>
<dbReference type="InterPro" id="IPR007459">
    <property type="entry name" value="DNA_pol3_chi"/>
</dbReference>
<protein>
    <submittedName>
        <fullName evidence="1">DNA polymerase III subunit chi</fullName>
        <ecNumber evidence="1">2.7.7.7</ecNumber>
    </submittedName>
</protein>
<dbReference type="PANTHER" id="PTHR38767:SF1">
    <property type="entry name" value="DNA POLYMERASE III SUBUNIT CHI"/>
    <property type="match status" value="1"/>
</dbReference>
<dbReference type="AlphaFoldDB" id="A0A378JPV0"/>
<sequence>MQPRVDFYLMSSADVKARWLLVCRLLEKAYTRQHQVFVFCNNKDEAELIDELLWTFKDDSFIPHNLQGEGLKPPPPIQIGYEEPKGFKDILLNLAHEVPPFHARFSRIIEVVLNTEPAKEVSRVHYRLYRNKQCDLHTHPVE</sequence>
<evidence type="ECO:0000313" key="1">
    <source>
        <dbReference type="EMBL" id="STX51980.1"/>
    </source>
</evidence>
<evidence type="ECO:0000313" key="2">
    <source>
        <dbReference type="Proteomes" id="UP000254794"/>
    </source>
</evidence>
<dbReference type="SUPFAM" id="SSF102400">
    <property type="entry name" value="DNA polymerase III chi subunit"/>
    <property type="match status" value="1"/>
</dbReference>
<dbReference type="InterPro" id="IPR036768">
    <property type="entry name" value="PolIII_chi_sf"/>
</dbReference>
<organism evidence="1 2">
    <name type="scientific">Legionella busanensis</name>
    <dbReference type="NCBI Taxonomy" id="190655"/>
    <lineage>
        <taxon>Bacteria</taxon>
        <taxon>Pseudomonadati</taxon>
        <taxon>Pseudomonadota</taxon>
        <taxon>Gammaproteobacteria</taxon>
        <taxon>Legionellales</taxon>
        <taxon>Legionellaceae</taxon>
        <taxon>Legionella</taxon>
    </lineage>
</organism>
<dbReference type="GO" id="GO:0006260">
    <property type="term" value="P:DNA replication"/>
    <property type="evidence" value="ECO:0007669"/>
    <property type="project" value="InterPro"/>
</dbReference>
<dbReference type="EC" id="2.7.7.7" evidence="1"/>
<dbReference type="RefSeq" id="WP_115331577.1">
    <property type="nucleotide sequence ID" value="NZ_CAAAHP010000002.1"/>
</dbReference>
<dbReference type="PANTHER" id="PTHR38767">
    <property type="entry name" value="DNA POLYMERASE III SUBUNIT CHI"/>
    <property type="match status" value="1"/>
</dbReference>
<proteinExistence type="predicted"/>
<name>A0A378JPV0_9GAMM</name>
<gene>
    <name evidence="1" type="primary">holC</name>
    <name evidence="1" type="ORF">NCTC13316_02083</name>
</gene>
<keyword evidence="1" id="KW-0808">Transferase</keyword>
<accession>A0A378JPV0</accession>
<dbReference type="Proteomes" id="UP000254794">
    <property type="component" value="Unassembled WGS sequence"/>
</dbReference>